<dbReference type="InterPro" id="IPR008266">
    <property type="entry name" value="Tyr_kinase_AS"/>
</dbReference>
<dbReference type="CDD" id="cd00761">
    <property type="entry name" value="Glyco_tranf_GTA_type"/>
    <property type="match status" value="1"/>
</dbReference>
<dbReference type="InterPro" id="IPR011009">
    <property type="entry name" value="Kinase-like_dom_sf"/>
</dbReference>
<dbReference type="AlphaFoldDB" id="A0A412DS14"/>
<protein>
    <submittedName>
        <fullName evidence="2">Glycosyltransferase</fullName>
    </submittedName>
</protein>
<dbReference type="Gene3D" id="1.10.510.10">
    <property type="entry name" value="Transferase(Phosphotransferase) domain 1"/>
    <property type="match status" value="1"/>
</dbReference>
<gene>
    <name evidence="2" type="ORF">DWY65_03585</name>
</gene>
<organism evidence="2 3">
    <name type="scientific">Bacteroides stercoris</name>
    <dbReference type="NCBI Taxonomy" id="46506"/>
    <lineage>
        <taxon>Bacteria</taxon>
        <taxon>Pseudomonadati</taxon>
        <taxon>Bacteroidota</taxon>
        <taxon>Bacteroidia</taxon>
        <taxon>Bacteroidales</taxon>
        <taxon>Bacteroidaceae</taxon>
        <taxon>Bacteroides</taxon>
    </lineage>
</organism>
<dbReference type="GO" id="GO:0004672">
    <property type="term" value="F:protein kinase activity"/>
    <property type="evidence" value="ECO:0007669"/>
    <property type="project" value="InterPro"/>
</dbReference>
<dbReference type="InterPro" id="IPR029044">
    <property type="entry name" value="Nucleotide-diphossugar_trans"/>
</dbReference>
<evidence type="ECO:0000259" key="1">
    <source>
        <dbReference type="Pfam" id="PF00535"/>
    </source>
</evidence>
<dbReference type="Proteomes" id="UP000283310">
    <property type="component" value="Unassembled WGS sequence"/>
</dbReference>
<dbReference type="SUPFAM" id="SSF53448">
    <property type="entry name" value="Nucleotide-diphospho-sugar transferases"/>
    <property type="match status" value="1"/>
</dbReference>
<accession>A0A412DS14</accession>
<dbReference type="PANTHER" id="PTHR43685">
    <property type="entry name" value="GLYCOSYLTRANSFERASE"/>
    <property type="match status" value="1"/>
</dbReference>
<dbReference type="Pfam" id="PF06293">
    <property type="entry name" value="Kdo"/>
    <property type="match status" value="1"/>
</dbReference>
<dbReference type="PANTHER" id="PTHR43685:SF2">
    <property type="entry name" value="GLYCOSYLTRANSFERASE 2-LIKE DOMAIN-CONTAINING PROTEIN"/>
    <property type="match status" value="1"/>
</dbReference>
<dbReference type="Pfam" id="PF00535">
    <property type="entry name" value="Glycos_transf_2"/>
    <property type="match status" value="1"/>
</dbReference>
<proteinExistence type="predicted"/>
<comment type="caution">
    <text evidence="2">The sequence shown here is derived from an EMBL/GenBank/DDBJ whole genome shotgun (WGS) entry which is preliminary data.</text>
</comment>
<dbReference type="InterPro" id="IPR001173">
    <property type="entry name" value="Glyco_trans_2-like"/>
</dbReference>
<reference evidence="2 3" key="1">
    <citation type="submission" date="2018-08" db="EMBL/GenBank/DDBJ databases">
        <title>A genome reference for cultivated species of the human gut microbiota.</title>
        <authorList>
            <person name="Zou Y."/>
            <person name="Xue W."/>
            <person name="Luo G."/>
        </authorList>
    </citation>
    <scope>NUCLEOTIDE SEQUENCE [LARGE SCALE GENOMIC DNA]</scope>
    <source>
        <strain evidence="2 3">AF26-20BH</strain>
    </source>
</reference>
<dbReference type="Gene3D" id="3.90.550.10">
    <property type="entry name" value="Spore Coat Polysaccharide Biosynthesis Protein SpsA, Chain A"/>
    <property type="match status" value="1"/>
</dbReference>
<dbReference type="EMBL" id="QRTW01000004">
    <property type="protein sequence ID" value="RGR16440.1"/>
    <property type="molecule type" value="Genomic_DNA"/>
</dbReference>
<feature type="domain" description="Glycosyltransferase 2-like" evidence="1">
    <location>
        <begin position="7"/>
        <end position="138"/>
    </location>
</feature>
<evidence type="ECO:0000313" key="3">
    <source>
        <dbReference type="Proteomes" id="UP000283310"/>
    </source>
</evidence>
<dbReference type="SUPFAM" id="SSF56112">
    <property type="entry name" value="Protein kinase-like (PK-like)"/>
    <property type="match status" value="1"/>
</dbReference>
<name>A0A412DS14_BACSE</name>
<evidence type="ECO:0000313" key="2">
    <source>
        <dbReference type="EMBL" id="RGR16440.1"/>
    </source>
</evidence>
<dbReference type="InterPro" id="IPR050834">
    <property type="entry name" value="Glycosyltransf_2"/>
</dbReference>
<dbReference type="RefSeq" id="WP_117903082.1">
    <property type="nucleotide sequence ID" value="NZ_JADNPL010000005.1"/>
</dbReference>
<keyword evidence="2" id="KW-0808">Transferase</keyword>
<sequence length="485" mass="55704">MEKPLVSVIMPVYNAEEYLEEAVDSVIASNYSPLELILVDDGSADRSYHLAQQLAEKADTGVIKVYKQPNAGPCVARNYAVSLAKGKYIFPLDADDRVGSDFFTEAVDVMEADNGVKVVYSHAEFFGERTGEWKLAPYSRSLLARKNMIPISAMYRRSDWVRVGGYCKEIIAREDWEFWISILKNGGEVVRLSQVGLYYRVRSGSKRISDRALKRHVVDTLNKRHPDFFVRELGGPLHYQRSWSRLFNTFSRIIHPRRIFVNPAFKELSSFMQALPVFFKNEGTTIYKGRNELKLFERGGRELIVKSYQVPHLINRIAYNSFRASKARRSYRYAEMLRQIGVGTPKPVGFYSTGTWLLFGSSYFVSLKSECPYTYRDFATHTFEHQEEILRAIARTTATLHEHGILHKDYSAGNILFTDEGNDIKVEIIDLNRIRFGTVNMEEGCRNFERLPGTHEVFAILADEYAKSRGFDVKKCLELIEQAHK</sequence>
<dbReference type="PROSITE" id="PS00109">
    <property type="entry name" value="PROTEIN_KINASE_TYR"/>
    <property type="match status" value="1"/>
</dbReference>